<dbReference type="VEuPathDB" id="PlasmoDB:PRG01_1018100"/>
<feature type="region of interest" description="Disordered" evidence="1">
    <location>
        <begin position="130"/>
        <end position="170"/>
    </location>
</feature>
<feature type="compositionally biased region" description="Acidic residues" evidence="1">
    <location>
        <begin position="146"/>
        <end position="161"/>
    </location>
</feature>
<evidence type="ECO:0000313" key="4">
    <source>
        <dbReference type="Proteomes" id="UP000240500"/>
    </source>
</evidence>
<dbReference type="InterPro" id="IPR011993">
    <property type="entry name" value="PH-like_dom_sf"/>
</dbReference>
<dbReference type="CDD" id="cd13365">
    <property type="entry name" value="PH_PLC_plant-like"/>
    <property type="match status" value="1"/>
</dbReference>
<dbReference type="AlphaFoldDB" id="A0A2P9DFH3"/>
<dbReference type="Proteomes" id="UP000240500">
    <property type="component" value="Chromosome 10"/>
</dbReference>
<evidence type="ECO:0000313" key="3">
    <source>
        <dbReference type="EMBL" id="SOV79785.1"/>
    </source>
</evidence>
<reference evidence="3 4" key="1">
    <citation type="submission" date="2016-09" db="EMBL/GenBank/DDBJ databases">
        <authorList>
            <consortium name="Pathogen Informatics"/>
        </authorList>
    </citation>
    <scope>NUCLEOTIDE SEQUENCE [LARGE SCALE GENOMIC DNA]</scope>
</reference>
<protein>
    <recommendedName>
        <fullName evidence="2">PH domain-containing protein</fullName>
    </recommendedName>
</protein>
<dbReference type="PROSITE" id="PS50003">
    <property type="entry name" value="PH_DOMAIN"/>
    <property type="match status" value="1"/>
</dbReference>
<evidence type="ECO:0000256" key="1">
    <source>
        <dbReference type="SAM" id="MobiDB-lite"/>
    </source>
</evidence>
<proteinExistence type="predicted"/>
<dbReference type="EMBL" id="LT969573">
    <property type="protein sequence ID" value="SOV79785.1"/>
    <property type="molecule type" value="Genomic_DNA"/>
</dbReference>
<feature type="domain" description="PH" evidence="2">
    <location>
        <begin position="494"/>
        <end position="583"/>
    </location>
</feature>
<dbReference type="OrthoDB" id="5981550at2759"/>
<evidence type="ECO:0000259" key="2">
    <source>
        <dbReference type="PROSITE" id="PS50003"/>
    </source>
</evidence>
<gene>
    <name evidence="3" type="ORF">PRG01_1018100</name>
</gene>
<dbReference type="SUPFAM" id="SSF50729">
    <property type="entry name" value="PH domain-like"/>
    <property type="match status" value="1"/>
</dbReference>
<dbReference type="VEuPathDB" id="PlasmoDB:PRCDC_1019000"/>
<accession>A0A2P9DFH3</accession>
<name>A0A2P9DFH3_PLARE</name>
<sequence>MSNNKIEFYEQSLEEGKKKELFSDLEMYMNDDNLCYDSTNKLYNIQNKNEMISKNKETYNNMKVMHNKNEDIIKDRSIHLNDHASSIVDKDFFYNEYSPTIHNNIHNKNNEKNNSFYKCCNDKSDINKDNDVPIRSYGNIHKKNEEDDENGEDDEDEEDEKNESTANSIDKILRNIQDDILFKSNDSKTLEHCFKYNLFEEYNYPHMHQGKDENMYEHKESIYKKNPSCDKNQPPYNNEYTHDENMYKAYIWYDKKKYLYIWNKNIKVEDMRENLLTFCKKLTSENFYIVRIERISYEYNNTYPEIYEDDNLKNKNLDIYNMEQEKDSTLSREGDHTIVTLPFDDKNIMYYKKIYDNIYNYDCFDQIKNDKEYLIINNKRKMIKEKDIITEGNTLKENILKENIFEDNILKDSTFEDNILKDSTFEDNILKDSTFEDNTFEDNTFEDNTFEDNTFEDNILEDPLKFGEVLRAIEYTKEGCNLLKLTVFNIPHLRYFFVSKDLNFIKWYSSRKQDDQCKIYFNDINSLEVNYKNNKLFEHYKIDILKKLSFCIVYNNEKKKIILTCKSFCEYHYWITTIRALMFRSRKLKISRSILFSHLDDSFLKLAQDDILNKRDNDTIIDEINIYDRKHSEHINPIFNNKSCDIIINQENERYNNTSSCYYKNKDKQNNFYVTYEKKNGKGHVCNKLNNDDPNMIQLKSFHLYKLISFPDYNIYQIKTKFYLLKEKFYKYKIFIEQALDDFIIKTEREHTNKYTSTDITQGDRELVGRNIRNGEYTIIYSNNKQEKRNEDMKVNVNHPVHHPVQDNVKDNMNDNVKDNMKYNMNDNVKYNVKYNMNDNVKYNMNDNVKDNRNDNVKYNMNDNVKYNMNDNVKDNRNDNVKYNMNDNVKYNMNDNVKDNMKDHFDTNKNICEEVHLSNYDYYDKSNILHCSKLKGKKKRYINKNNIHCLNEDNIFNIYEDIYTPDHNGEDTDNFKLFLIIKIFNNISNKFKDIQKNIFHVVQLMDMEKLDENKNQKTNLFSFDNLLKYSTDIYKMLQQTFGQNEKRQIIGEEKHVDILDNIQGQEIKQMHNMKKLTKMKNINNNNNNNNNNNKIYCDNNNNIYCDNNNNIYCDNNNNNNIYCDNLTSDHNTKKDIPYYSQHKHIHTNEHNYFLLSKEKKQEFGKKKKKLIHHILFQLWMCEVDLGNIDDIYTVYMNNIKNKNNNININNFLINLDTSKIFNSISSQLSATILKYINL</sequence>
<dbReference type="Gene3D" id="2.30.29.30">
    <property type="entry name" value="Pleckstrin-homology domain (PH domain)/Phosphotyrosine-binding domain (PTB)"/>
    <property type="match status" value="1"/>
</dbReference>
<dbReference type="InterPro" id="IPR001849">
    <property type="entry name" value="PH_domain"/>
</dbReference>
<organism evidence="3 4">
    <name type="scientific">Plasmodium reichenowi</name>
    <dbReference type="NCBI Taxonomy" id="5854"/>
    <lineage>
        <taxon>Eukaryota</taxon>
        <taxon>Sar</taxon>
        <taxon>Alveolata</taxon>
        <taxon>Apicomplexa</taxon>
        <taxon>Aconoidasida</taxon>
        <taxon>Haemosporida</taxon>
        <taxon>Plasmodiidae</taxon>
        <taxon>Plasmodium</taxon>
        <taxon>Plasmodium (Laverania)</taxon>
    </lineage>
</organism>